<evidence type="ECO:0000313" key="3">
    <source>
        <dbReference type="Proteomes" id="UP000075420"/>
    </source>
</evidence>
<protein>
    <submittedName>
        <fullName evidence="2">Uncharacterized protein</fullName>
    </submittedName>
</protein>
<evidence type="ECO:0000313" key="2">
    <source>
        <dbReference type="EMBL" id="KYF55913.1"/>
    </source>
</evidence>
<proteinExistence type="predicted"/>
<organism evidence="2 3">
    <name type="scientific">Sorangium cellulosum</name>
    <name type="common">Polyangium cellulosum</name>
    <dbReference type="NCBI Taxonomy" id="56"/>
    <lineage>
        <taxon>Bacteria</taxon>
        <taxon>Pseudomonadati</taxon>
        <taxon>Myxococcota</taxon>
        <taxon>Polyangia</taxon>
        <taxon>Polyangiales</taxon>
        <taxon>Polyangiaceae</taxon>
        <taxon>Sorangium</taxon>
    </lineage>
</organism>
<reference evidence="2 3" key="1">
    <citation type="submission" date="2014-02" db="EMBL/GenBank/DDBJ databases">
        <title>The small core and large imbalanced accessory genome model reveals a collaborative survival strategy of Sorangium cellulosum strains in nature.</title>
        <authorList>
            <person name="Han K."/>
            <person name="Peng R."/>
            <person name="Blom J."/>
            <person name="Li Y.-Z."/>
        </authorList>
    </citation>
    <scope>NUCLEOTIDE SEQUENCE [LARGE SCALE GENOMIC DNA]</scope>
    <source>
        <strain evidence="2 3">So0157-25</strain>
    </source>
</reference>
<dbReference type="PROSITE" id="PS51257">
    <property type="entry name" value="PROKAR_LIPOPROTEIN"/>
    <property type="match status" value="1"/>
</dbReference>
<dbReference type="EMBL" id="JELY01001398">
    <property type="protein sequence ID" value="KYF55913.1"/>
    <property type="molecule type" value="Genomic_DNA"/>
</dbReference>
<name>A0A150PJS9_SORCE</name>
<feature type="region of interest" description="Disordered" evidence="1">
    <location>
        <begin position="45"/>
        <end position="64"/>
    </location>
</feature>
<gene>
    <name evidence="2" type="ORF">BE08_04250</name>
</gene>
<evidence type="ECO:0000256" key="1">
    <source>
        <dbReference type="SAM" id="MobiDB-lite"/>
    </source>
</evidence>
<feature type="compositionally biased region" description="Basic and acidic residues" evidence="1">
    <location>
        <begin position="45"/>
        <end position="56"/>
    </location>
</feature>
<sequence>MMTARGFLPVFIAAGVLAGCNSARDEQARADYELREVKEEAAEAQRKLDAMKREGDPPTEAEVGEVVDDLREAQAEAREVSAEADAALARARLEARSAVERSLHEKMEGMAELQREIRDKLPKAEADRLVEELTRRSAAVQEILLEIDRARGINLEAVKRTAEQRLSDLDQALEQAR</sequence>
<comment type="caution">
    <text evidence="2">The sequence shown here is derived from an EMBL/GenBank/DDBJ whole genome shotgun (WGS) entry which is preliminary data.</text>
</comment>
<accession>A0A150PJS9</accession>
<feature type="non-terminal residue" evidence="2">
    <location>
        <position position="177"/>
    </location>
</feature>
<dbReference type="AlphaFoldDB" id="A0A150PJS9"/>
<dbReference type="Proteomes" id="UP000075420">
    <property type="component" value="Unassembled WGS sequence"/>
</dbReference>